<proteinExistence type="predicted"/>
<organism evidence="1 2">
    <name type="scientific">Amycolatopsis albidoflavus</name>
    <dbReference type="NCBI Taxonomy" id="102226"/>
    <lineage>
        <taxon>Bacteria</taxon>
        <taxon>Bacillati</taxon>
        <taxon>Actinomycetota</taxon>
        <taxon>Actinomycetes</taxon>
        <taxon>Pseudonocardiales</taxon>
        <taxon>Pseudonocardiaceae</taxon>
        <taxon>Amycolatopsis</taxon>
    </lineage>
</organism>
<evidence type="ECO:0000313" key="1">
    <source>
        <dbReference type="EMBL" id="MFD2488023.1"/>
    </source>
</evidence>
<sequence>MTTSTTRTSAACSDSTSEDRCNFYRSEYGLPATVDRSKRRILLPVGGLIGAITMPLELGRRVQAGLKIRMLAGPVIERAQTQRWTFITGPGHTLDDAVHAEVLRLGASVAPEGDNIVLPSPDDERLGLWCWECAPKALKDFPPQSAVIATTRAMASAGR</sequence>
<accession>A0ABW5IG05</accession>
<evidence type="ECO:0000313" key="2">
    <source>
        <dbReference type="Proteomes" id="UP001597542"/>
    </source>
</evidence>
<dbReference type="Proteomes" id="UP001597542">
    <property type="component" value="Unassembled WGS sequence"/>
</dbReference>
<gene>
    <name evidence="1" type="ORF">ACFSUT_47640</name>
</gene>
<comment type="caution">
    <text evidence="1">The sequence shown here is derived from an EMBL/GenBank/DDBJ whole genome shotgun (WGS) entry which is preliminary data.</text>
</comment>
<dbReference type="EMBL" id="JBHUKQ010000039">
    <property type="protein sequence ID" value="MFD2488023.1"/>
    <property type="molecule type" value="Genomic_DNA"/>
</dbReference>
<name>A0ABW5IG05_9PSEU</name>
<keyword evidence="2" id="KW-1185">Reference proteome</keyword>
<protein>
    <submittedName>
        <fullName evidence="1">Uncharacterized protein</fullName>
    </submittedName>
</protein>
<reference evidence="2" key="1">
    <citation type="journal article" date="2019" name="Int. J. Syst. Evol. Microbiol.">
        <title>The Global Catalogue of Microorganisms (GCM) 10K type strain sequencing project: providing services to taxonomists for standard genome sequencing and annotation.</title>
        <authorList>
            <consortium name="The Broad Institute Genomics Platform"/>
            <consortium name="The Broad Institute Genome Sequencing Center for Infectious Disease"/>
            <person name="Wu L."/>
            <person name="Ma J."/>
        </authorList>
    </citation>
    <scope>NUCLEOTIDE SEQUENCE [LARGE SCALE GENOMIC DNA]</scope>
    <source>
        <strain evidence="2">CGMCC 4.7638</strain>
    </source>
</reference>
<dbReference type="RefSeq" id="WP_344280617.1">
    <property type="nucleotide sequence ID" value="NZ_BAAAHV010000017.1"/>
</dbReference>